<dbReference type="EMBL" id="GGEC01091891">
    <property type="protein sequence ID" value="MBX72375.1"/>
    <property type="molecule type" value="Transcribed_RNA"/>
</dbReference>
<proteinExistence type="predicted"/>
<organism evidence="1">
    <name type="scientific">Rhizophora mucronata</name>
    <name type="common">Asiatic mangrove</name>
    <dbReference type="NCBI Taxonomy" id="61149"/>
    <lineage>
        <taxon>Eukaryota</taxon>
        <taxon>Viridiplantae</taxon>
        <taxon>Streptophyta</taxon>
        <taxon>Embryophyta</taxon>
        <taxon>Tracheophyta</taxon>
        <taxon>Spermatophyta</taxon>
        <taxon>Magnoliopsida</taxon>
        <taxon>eudicotyledons</taxon>
        <taxon>Gunneridae</taxon>
        <taxon>Pentapetalae</taxon>
        <taxon>rosids</taxon>
        <taxon>fabids</taxon>
        <taxon>Malpighiales</taxon>
        <taxon>Rhizophoraceae</taxon>
        <taxon>Rhizophora</taxon>
    </lineage>
</organism>
<evidence type="ECO:0000313" key="1">
    <source>
        <dbReference type="EMBL" id="MBX72375.1"/>
    </source>
</evidence>
<sequence length="40" mass="4549">MYSKTLQQSLPHLSHSLCPFSLSPLPQLPTPHCCPRQIYV</sequence>
<protein>
    <submittedName>
        <fullName evidence="1">Uncharacterized protein</fullName>
    </submittedName>
</protein>
<dbReference type="AlphaFoldDB" id="A0A2P2QZH9"/>
<accession>A0A2P2QZH9</accession>
<name>A0A2P2QZH9_RHIMU</name>
<reference evidence="1" key="1">
    <citation type="submission" date="2018-02" db="EMBL/GenBank/DDBJ databases">
        <title>Rhizophora mucronata_Transcriptome.</title>
        <authorList>
            <person name="Meera S.P."/>
            <person name="Sreeshan A."/>
            <person name="Augustine A."/>
        </authorList>
    </citation>
    <scope>NUCLEOTIDE SEQUENCE</scope>
    <source>
        <tissue evidence="1">Leaf</tissue>
    </source>
</reference>